<dbReference type="AlphaFoldDB" id="A0AAV4D0F5"/>
<sequence>MKYLGKFLSIIKHRKRFSTCGAQTAAKWICPDASHLTPTQGYGEGNSRPLVGCHSLVCWGIAPAGRQPQEILNFREKEKHKAQSTDEYQMKGFLFSKDLGKKVKAMGDP</sequence>
<keyword evidence="2" id="KW-1185">Reference proteome</keyword>
<evidence type="ECO:0000313" key="2">
    <source>
        <dbReference type="Proteomes" id="UP000735302"/>
    </source>
</evidence>
<reference evidence="1 2" key="1">
    <citation type="journal article" date="2021" name="Elife">
        <title>Chloroplast acquisition without the gene transfer in kleptoplastic sea slugs, Plakobranchus ocellatus.</title>
        <authorList>
            <person name="Maeda T."/>
            <person name="Takahashi S."/>
            <person name="Yoshida T."/>
            <person name="Shimamura S."/>
            <person name="Takaki Y."/>
            <person name="Nagai Y."/>
            <person name="Toyoda A."/>
            <person name="Suzuki Y."/>
            <person name="Arimoto A."/>
            <person name="Ishii H."/>
            <person name="Satoh N."/>
            <person name="Nishiyama T."/>
            <person name="Hasebe M."/>
            <person name="Maruyama T."/>
            <person name="Minagawa J."/>
            <person name="Obokata J."/>
            <person name="Shigenobu S."/>
        </authorList>
    </citation>
    <scope>NUCLEOTIDE SEQUENCE [LARGE SCALE GENOMIC DNA]</scope>
</reference>
<proteinExistence type="predicted"/>
<dbReference type="EMBL" id="BLXT01007237">
    <property type="protein sequence ID" value="GFO37523.1"/>
    <property type="molecule type" value="Genomic_DNA"/>
</dbReference>
<evidence type="ECO:0000313" key="1">
    <source>
        <dbReference type="EMBL" id="GFO37523.1"/>
    </source>
</evidence>
<organism evidence="1 2">
    <name type="scientific">Plakobranchus ocellatus</name>
    <dbReference type="NCBI Taxonomy" id="259542"/>
    <lineage>
        <taxon>Eukaryota</taxon>
        <taxon>Metazoa</taxon>
        <taxon>Spiralia</taxon>
        <taxon>Lophotrochozoa</taxon>
        <taxon>Mollusca</taxon>
        <taxon>Gastropoda</taxon>
        <taxon>Heterobranchia</taxon>
        <taxon>Euthyneura</taxon>
        <taxon>Panpulmonata</taxon>
        <taxon>Sacoglossa</taxon>
        <taxon>Placobranchoidea</taxon>
        <taxon>Plakobranchidae</taxon>
        <taxon>Plakobranchus</taxon>
    </lineage>
</organism>
<gene>
    <name evidence="1" type="ORF">PoB_006402800</name>
</gene>
<name>A0AAV4D0F5_9GAST</name>
<comment type="caution">
    <text evidence="1">The sequence shown here is derived from an EMBL/GenBank/DDBJ whole genome shotgun (WGS) entry which is preliminary data.</text>
</comment>
<protein>
    <submittedName>
        <fullName evidence="1">Uncharacterized protein</fullName>
    </submittedName>
</protein>
<dbReference type="Proteomes" id="UP000735302">
    <property type="component" value="Unassembled WGS sequence"/>
</dbReference>
<accession>A0AAV4D0F5</accession>